<dbReference type="InterPro" id="IPR004358">
    <property type="entry name" value="Sig_transdc_His_kin-like_C"/>
</dbReference>
<keyword evidence="6 13" id="KW-0812">Transmembrane</keyword>
<dbReference type="InterPro" id="IPR003661">
    <property type="entry name" value="HisK_dim/P_dom"/>
</dbReference>
<keyword evidence="12 13" id="KW-0472">Membrane</keyword>
<dbReference type="EMBL" id="CP029343">
    <property type="protein sequence ID" value="AWL06991.1"/>
    <property type="molecule type" value="Genomic_DNA"/>
</dbReference>
<dbReference type="GO" id="GO:0005886">
    <property type="term" value="C:plasma membrane"/>
    <property type="evidence" value="ECO:0007669"/>
    <property type="project" value="TreeGrafter"/>
</dbReference>
<dbReference type="PANTHER" id="PTHR45436:SF14">
    <property type="entry name" value="SENSOR PROTEIN QSEC"/>
    <property type="match status" value="1"/>
</dbReference>
<evidence type="ECO:0000256" key="5">
    <source>
        <dbReference type="ARBA" id="ARBA00022679"/>
    </source>
</evidence>
<evidence type="ECO:0000256" key="7">
    <source>
        <dbReference type="ARBA" id="ARBA00022741"/>
    </source>
</evidence>
<keyword evidence="4" id="KW-0597">Phosphoprotein</keyword>
<dbReference type="InterPro" id="IPR005467">
    <property type="entry name" value="His_kinase_dom"/>
</dbReference>
<evidence type="ECO:0000256" key="4">
    <source>
        <dbReference type="ARBA" id="ARBA00022553"/>
    </source>
</evidence>
<evidence type="ECO:0000256" key="2">
    <source>
        <dbReference type="ARBA" id="ARBA00004141"/>
    </source>
</evidence>
<evidence type="ECO:0000256" key="3">
    <source>
        <dbReference type="ARBA" id="ARBA00012438"/>
    </source>
</evidence>
<comment type="subcellular location">
    <subcellularLocation>
        <location evidence="2">Membrane</location>
        <topology evidence="2">Multi-pass membrane protein</topology>
    </subcellularLocation>
</comment>
<sequence length="463" mass="49577">MRARRYSIRRRLIRRTMVCMLLILGGISLVAHLFAGHESEEFFSARLASSARVLESLVAHQLDTATIAAPIEIPIPGQVGHHGGASAYGHPYEHKIAFQVWSAEGRLLARSASAPVTPFAPLAAGFSSKRVDGDLWQAFALRSGGVWVLVAEKDEVREEMVEQLAASVLGPVVVGGLLLALVVNLVLSANLAPLRGLADAIARREPESLAPVELSDLPEELAPVVDELNSLLARVRAAFEREQQFIDAAAHEIRTPIAAVQLHVQNALRAADAAERDGSLDEAVRALRRTTQLAEQLLTFSRLASGTDLALRRRVSLAEVCREVIALEEPLLDRRGQSLGLDAPCDCAVAGDPYRLQQLLRNLIDNASQHGMAQGDVDVSIACGDGVALLRVANDGAPVPDHECENVFRPYYRLRPGGGQGAGLGLSIVREIAGQHGATVALARKADGQGCVVTVAFPAWVAE</sequence>
<keyword evidence="16" id="KW-1185">Reference proteome</keyword>
<dbReference type="CDD" id="cd00075">
    <property type="entry name" value="HATPase"/>
    <property type="match status" value="1"/>
</dbReference>
<keyword evidence="11" id="KW-0902">Two-component regulatory system</keyword>
<dbReference type="AlphaFoldDB" id="A0A2S2DNV2"/>
<reference evidence="15 16" key="1">
    <citation type="submission" date="2018-05" db="EMBL/GenBank/DDBJ databases">
        <title>Complete genome sequence of Massilia oculi sp. nov. CCUG 43427T (=DSM 26321T), the type strain of M. oculi, and comparison with genome sequences of other Massilia strains.</title>
        <authorList>
            <person name="Zhu B."/>
        </authorList>
    </citation>
    <scope>NUCLEOTIDE SEQUENCE [LARGE SCALE GENOMIC DNA]</scope>
    <source>
        <strain evidence="15 16">CCUG 43427</strain>
    </source>
</reference>
<evidence type="ECO:0000313" key="15">
    <source>
        <dbReference type="EMBL" id="AWL06991.1"/>
    </source>
</evidence>
<dbReference type="GO" id="GO:0005524">
    <property type="term" value="F:ATP binding"/>
    <property type="evidence" value="ECO:0007669"/>
    <property type="project" value="UniProtKB-KW"/>
</dbReference>
<organism evidence="15 16">
    <name type="scientific">Massilia oculi</name>
    <dbReference type="NCBI Taxonomy" id="945844"/>
    <lineage>
        <taxon>Bacteria</taxon>
        <taxon>Pseudomonadati</taxon>
        <taxon>Pseudomonadota</taxon>
        <taxon>Betaproteobacteria</taxon>
        <taxon>Burkholderiales</taxon>
        <taxon>Oxalobacteraceae</taxon>
        <taxon>Telluria group</taxon>
        <taxon>Massilia</taxon>
    </lineage>
</organism>
<dbReference type="Pfam" id="PF00512">
    <property type="entry name" value="HisKA"/>
    <property type="match status" value="1"/>
</dbReference>
<gene>
    <name evidence="15" type="ORF">DIR46_22885</name>
</gene>
<dbReference type="RefSeq" id="WP_109347287.1">
    <property type="nucleotide sequence ID" value="NZ_CP029343.1"/>
</dbReference>
<dbReference type="InterPro" id="IPR003594">
    <property type="entry name" value="HATPase_dom"/>
</dbReference>
<dbReference type="CDD" id="cd00082">
    <property type="entry name" value="HisKA"/>
    <property type="match status" value="1"/>
</dbReference>
<proteinExistence type="predicted"/>
<dbReference type="Pfam" id="PF02518">
    <property type="entry name" value="HATPase_c"/>
    <property type="match status" value="1"/>
</dbReference>
<dbReference type="KEGG" id="mtim:DIR46_22885"/>
<evidence type="ECO:0000256" key="13">
    <source>
        <dbReference type="SAM" id="Phobius"/>
    </source>
</evidence>
<keyword evidence="8 15" id="KW-0418">Kinase</keyword>
<dbReference type="SMART" id="SM00388">
    <property type="entry name" value="HisKA"/>
    <property type="match status" value="1"/>
</dbReference>
<evidence type="ECO:0000256" key="9">
    <source>
        <dbReference type="ARBA" id="ARBA00022840"/>
    </source>
</evidence>
<keyword evidence="7" id="KW-0547">Nucleotide-binding</keyword>
<dbReference type="PRINTS" id="PR00344">
    <property type="entry name" value="BCTRLSENSOR"/>
</dbReference>
<evidence type="ECO:0000256" key="1">
    <source>
        <dbReference type="ARBA" id="ARBA00000085"/>
    </source>
</evidence>
<dbReference type="EC" id="2.7.13.3" evidence="3"/>
<evidence type="ECO:0000256" key="12">
    <source>
        <dbReference type="ARBA" id="ARBA00023136"/>
    </source>
</evidence>
<dbReference type="Gene3D" id="1.10.287.130">
    <property type="match status" value="1"/>
</dbReference>
<dbReference type="PANTHER" id="PTHR45436">
    <property type="entry name" value="SENSOR HISTIDINE KINASE YKOH"/>
    <property type="match status" value="1"/>
</dbReference>
<keyword evidence="10 13" id="KW-1133">Transmembrane helix</keyword>
<dbReference type="InterPro" id="IPR013727">
    <property type="entry name" value="2CSK_N"/>
</dbReference>
<evidence type="ECO:0000256" key="6">
    <source>
        <dbReference type="ARBA" id="ARBA00022692"/>
    </source>
</evidence>
<comment type="catalytic activity">
    <reaction evidence="1">
        <text>ATP + protein L-histidine = ADP + protein N-phospho-L-histidine.</text>
        <dbReference type="EC" id="2.7.13.3"/>
    </reaction>
</comment>
<evidence type="ECO:0000256" key="10">
    <source>
        <dbReference type="ARBA" id="ARBA00022989"/>
    </source>
</evidence>
<dbReference type="InterPro" id="IPR050428">
    <property type="entry name" value="TCS_sensor_his_kinase"/>
</dbReference>
<dbReference type="InterPro" id="IPR036890">
    <property type="entry name" value="HATPase_C_sf"/>
</dbReference>
<dbReference type="SUPFAM" id="SSF55874">
    <property type="entry name" value="ATPase domain of HSP90 chaperone/DNA topoisomerase II/histidine kinase"/>
    <property type="match status" value="1"/>
</dbReference>
<evidence type="ECO:0000259" key="14">
    <source>
        <dbReference type="PROSITE" id="PS50109"/>
    </source>
</evidence>
<dbReference type="Proteomes" id="UP000245820">
    <property type="component" value="Chromosome"/>
</dbReference>
<evidence type="ECO:0000256" key="11">
    <source>
        <dbReference type="ARBA" id="ARBA00023012"/>
    </source>
</evidence>
<dbReference type="InterPro" id="IPR036097">
    <property type="entry name" value="HisK_dim/P_sf"/>
</dbReference>
<dbReference type="PROSITE" id="PS50109">
    <property type="entry name" value="HIS_KIN"/>
    <property type="match status" value="1"/>
</dbReference>
<evidence type="ECO:0000313" key="16">
    <source>
        <dbReference type="Proteomes" id="UP000245820"/>
    </source>
</evidence>
<dbReference type="GO" id="GO:0000155">
    <property type="term" value="F:phosphorelay sensor kinase activity"/>
    <property type="evidence" value="ECO:0007669"/>
    <property type="project" value="InterPro"/>
</dbReference>
<protein>
    <recommendedName>
        <fullName evidence="3">histidine kinase</fullName>
        <ecNumber evidence="3">2.7.13.3</ecNumber>
    </recommendedName>
</protein>
<dbReference type="SMART" id="SM00387">
    <property type="entry name" value="HATPase_c"/>
    <property type="match status" value="1"/>
</dbReference>
<accession>A0A2S2DNV2</accession>
<dbReference type="Gene3D" id="3.30.565.10">
    <property type="entry name" value="Histidine kinase-like ATPase, C-terminal domain"/>
    <property type="match status" value="1"/>
</dbReference>
<dbReference type="Pfam" id="PF08521">
    <property type="entry name" value="2CSK_N"/>
    <property type="match status" value="1"/>
</dbReference>
<keyword evidence="9" id="KW-0067">ATP-binding</keyword>
<feature type="domain" description="Histidine kinase" evidence="14">
    <location>
        <begin position="248"/>
        <end position="461"/>
    </location>
</feature>
<name>A0A2S2DNV2_9BURK</name>
<evidence type="ECO:0000256" key="8">
    <source>
        <dbReference type="ARBA" id="ARBA00022777"/>
    </source>
</evidence>
<dbReference type="SUPFAM" id="SSF47384">
    <property type="entry name" value="Homodimeric domain of signal transducing histidine kinase"/>
    <property type="match status" value="1"/>
</dbReference>
<feature type="transmembrane region" description="Helical" evidence="13">
    <location>
        <begin position="12"/>
        <end position="35"/>
    </location>
</feature>
<keyword evidence="5" id="KW-0808">Transferase</keyword>
<dbReference type="OrthoDB" id="8554694at2"/>